<evidence type="ECO:0000259" key="6">
    <source>
        <dbReference type="Pfam" id="PF04357"/>
    </source>
</evidence>
<sequence length="979" mass="107825">MRYLKSFLYALFILFILSTCMLAFFLTTTPGFYTAVKLVNLVLPGKITLKKPQGQLIHKIAFAELDYEDDTLHLHLNNGNITWNLTALVHKQLIVKTVHADTFLVTIKDTPEAIEKTAQVDIHRPQFPFLLNLHKLTVNTLQIKQAGSTWQLNQLRLQAILSGQLWTINQLEANDGQNHFSFWAKGQPYAPYALTAELTFRPMAGVKERLQGIIKFGGDLALYHWTGQFSQPAQGTLRGTLKNGQVLSMQAKWHNGKWAFDAQNTIESQQGDLTITGTLSDLFIKAQATFDTPVKADWDIHAHVHNKKVSAQSLLRLSQGNLVTTLIYDEQAKPKFKGEIKSTSLTLPQETLPLSNLKLDAQFWGDTPKTLSATATMSAQYMDNVLKTSVNYQPQKINANLSLGPNHIEIKGISAYQWQAMVSLPQPKLFHPALAGLQTTLTSKINVTGPQQGKLIFTITPGIFQSMQDNKNPPITFQGGQLTANLSPKELKAVGHLLIDRHKQLDFTGQLPKFRLDAMDMAKQTLRGTLNLRIDSLDFLAGVSPAIENPHGQLSLTLTAEGKLNKPIIKGDMTLREASLFLPKLNLALTPIQMKLQTHNKQWTATGSIGTAGKTLTLDGKGDFAPDMVGMIKINGEQFPIIQTSEYSVSISPQLTLDFKPDMIDLKGTILVPTANLKPIRFSSSVDLTDDAVFVSDKQEKSPFNIKTDIELKMGQNVVLDAKGLHGFLDGALKIRQVPQGEPYAVGELTIRDGKYQAYGQDLMIEDGQLIFTGGTISNPGIRIRAVRYFKNATSNFAGSNELFDFSSGNIQSINLGNKTTVGIEVSGRVSSPEVKLFSIPPTLSQADILSMIILGKPASQANKSGGQLLLAAISAMNLDSGTKGLQLLDQLKQTLGFDFNIQSTSQYNQSTNQVTDSTAFVVGKAITNRLYLSYNIGLFQEDSNVLTLKYLLNKFFSIQVTASDSGSGMDLLYTHSKD</sequence>
<gene>
    <name evidence="7" type="ORF">Loak_1538</name>
</gene>
<dbReference type="EMBL" id="LNYP01000029">
    <property type="protein sequence ID" value="KTD37862.1"/>
    <property type="molecule type" value="Genomic_DNA"/>
</dbReference>
<dbReference type="Proteomes" id="UP000054858">
    <property type="component" value="Unassembled WGS sequence"/>
</dbReference>
<dbReference type="GO" id="GO:0009306">
    <property type="term" value="P:protein secretion"/>
    <property type="evidence" value="ECO:0007669"/>
    <property type="project" value="InterPro"/>
</dbReference>
<dbReference type="GO" id="GO:0005886">
    <property type="term" value="C:plasma membrane"/>
    <property type="evidence" value="ECO:0007669"/>
    <property type="project" value="InterPro"/>
</dbReference>
<evidence type="ECO:0000313" key="8">
    <source>
        <dbReference type="Proteomes" id="UP000054858"/>
    </source>
</evidence>
<dbReference type="PANTHER" id="PTHR36985:SF1">
    <property type="entry name" value="TRANSLOCATION AND ASSEMBLY MODULE SUBUNIT TAMB"/>
    <property type="match status" value="1"/>
</dbReference>
<name>A0A0W0X042_9GAMM</name>
<dbReference type="GO" id="GO:0097347">
    <property type="term" value="C:TAM protein secretion complex"/>
    <property type="evidence" value="ECO:0007669"/>
    <property type="project" value="TreeGrafter"/>
</dbReference>
<dbReference type="PATRIC" id="fig|29423.5.peg.1613"/>
<evidence type="ECO:0000256" key="5">
    <source>
        <dbReference type="SAM" id="Phobius"/>
    </source>
</evidence>
<proteinExistence type="predicted"/>
<dbReference type="Pfam" id="PF04357">
    <property type="entry name" value="TamB"/>
    <property type="match status" value="1"/>
</dbReference>
<protein>
    <submittedName>
        <fullName evidence="7">Periplasmic protein</fullName>
    </submittedName>
</protein>
<evidence type="ECO:0000256" key="4">
    <source>
        <dbReference type="ARBA" id="ARBA00023136"/>
    </source>
</evidence>
<feature type="domain" description="Translocation and assembly module TamB C-terminal" evidence="6">
    <location>
        <begin position="611"/>
        <end position="975"/>
    </location>
</feature>
<keyword evidence="4 5" id="KW-0472">Membrane</keyword>
<evidence type="ECO:0000256" key="2">
    <source>
        <dbReference type="ARBA" id="ARBA00022692"/>
    </source>
</evidence>
<comment type="subcellular location">
    <subcellularLocation>
        <location evidence="1">Membrane</location>
        <topology evidence="1">Single-pass membrane protein</topology>
    </subcellularLocation>
</comment>
<organism evidence="7 8">
    <name type="scientific">Legionella oakridgensis</name>
    <dbReference type="NCBI Taxonomy" id="29423"/>
    <lineage>
        <taxon>Bacteria</taxon>
        <taxon>Pseudomonadati</taxon>
        <taxon>Pseudomonadota</taxon>
        <taxon>Gammaproteobacteria</taxon>
        <taxon>Legionellales</taxon>
        <taxon>Legionellaceae</taxon>
        <taxon>Legionella</taxon>
    </lineage>
</organism>
<dbReference type="AlphaFoldDB" id="A0A0W0X042"/>
<evidence type="ECO:0000256" key="1">
    <source>
        <dbReference type="ARBA" id="ARBA00004167"/>
    </source>
</evidence>
<dbReference type="RefSeq" id="WP_081726619.1">
    <property type="nucleotide sequence ID" value="NZ_LCUA01000002.1"/>
</dbReference>
<accession>A0A0W0X042</accession>
<dbReference type="InterPro" id="IPR007452">
    <property type="entry name" value="TamB_C"/>
</dbReference>
<dbReference type="PANTHER" id="PTHR36985">
    <property type="entry name" value="TRANSLOCATION AND ASSEMBLY MODULE SUBUNIT TAMB"/>
    <property type="match status" value="1"/>
</dbReference>
<reference evidence="7 8" key="1">
    <citation type="submission" date="2015-11" db="EMBL/GenBank/DDBJ databases">
        <title>Genomic analysis of 38 Legionella species identifies large and diverse effector repertoires.</title>
        <authorList>
            <person name="Burstein D."/>
            <person name="Amaro F."/>
            <person name="Zusman T."/>
            <person name="Lifshitz Z."/>
            <person name="Cohen O."/>
            <person name="Gilbert J.A."/>
            <person name="Pupko T."/>
            <person name="Shuman H.A."/>
            <person name="Segal G."/>
        </authorList>
    </citation>
    <scope>NUCLEOTIDE SEQUENCE [LARGE SCALE GENOMIC DNA]</scope>
    <source>
        <strain evidence="7 8">Oak Ridge-10</strain>
    </source>
</reference>
<evidence type="ECO:0000313" key="7">
    <source>
        <dbReference type="EMBL" id="KTD37862.1"/>
    </source>
</evidence>
<feature type="transmembrane region" description="Helical" evidence="5">
    <location>
        <begin position="7"/>
        <end position="26"/>
    </location>
</feature>
<evidence type="ECO:0000256" key="3">
    <source>
        <dbReference type="ARBA" id="ARBA00022989"/>
    </source>
</evidence>
<comment type="caution">
    <text evidence="7">The sequence shown here is derived from an EMBL/GenBank/DDBJ whole genome shotgun (WGS) entry which is preliminary data.</text>
</comment>
<keyword evidence="3 5" id="KW-1133">Transmembrane helix</keyword>
<keyword evidence="2 5" id="KW-0812">Transmembrane</keyword>